<dbReference type="SMART" id="SM00724">
    <property type="entry name" value="TLC"/>
    <property type="match status" value="1"/>
</dbReference>
<keyword evidence="2" id="KW-0812">Transmembrane</keyword>
<dbReference type="GO" id="GO:0005886">
    <property type="term" value="C:plasma membrane"/>
    <property type="evidence" value="ECO:0007669"/>
    <property type="project" value="TreeGrafter"/>
</dbReference>
<dbReference type="Gene3D" id="1.10.238.10">
    <property type="entry name" value="EF-hand"/>
    <property type="match status" value="1"/>
</dbReference>
<dbReference type="PROSITE" id="PS00018">
    <property type="entry name" value="EF_HAND_1"/>
    <property type="match status" value="2"/>
</dbReference>
<dbReference type="PANTHER" id="PTHR13439:SF4">
    <property type="entry name" value="TLC DOMAIN-CONTAINING PROTEIN"/>
    <property type="match status" value="1"/>
</dbReference>
<reference evidence="6" key="1">
    <citation type="submission" date="2020-11" db="EMBL/GenBank/DDBJ databases">
        <authorList>
            <person name="Tran Van P."/>
        </authorList>
    </citation>
    <scope>NUCLEOTIDE SEQUENCE</scope>
</reference>
<organism evidence="6">
    <name type="scientific">Cyprideis torosa</name>
    <dbReference type="NCBI Taxonomy" id="163714"/>
    <lineage>
        <taxon>Eukaryota</taxon>
        <taxon>Metazoa</taxon>
        <taxon>Ecdysozoa</taxon>
        <taxon>Arthropoda</taxon>
        <taxon>Crustacea</taxon>
        <taxon>Oligostraca</taxon>
        <taxon>Ostracoda</taxon>
        <taxon>Podocopa</taxon>
        <taxon>Podocopida</taxon>
        <taxon>Cytherocopina</taxon>
        <taxon>Cytheroidea</taxon>
        <taxon>Cytherideidae</taxon>
        <taxon>Cyprideis</taxon>
    </lineage>
</organism>
<dbReference type="GO" id="GO:0007009">
    <property type="term" value="P:plasma membrane organization"/>
    <property type="evidence" value="ECO:0007669"/>
    <property type="project" value="TreeGrafter"/>
</dbReference>
<dbReference type="InterPro" id="IPR011992">
    <property type="entry name" value="EF-hand-dom_pair"/>
</dbReference>
<dbReference type="PROSITE" id="PS50222">
    <property type="entry name" value="EF_HAND_2"/>
    <property type="match status" value="2"/>
</dbReference>
<dbReference type="Pfam" id="PF03798">
    <property type="entry name" value="TRAM_LAG1_CLN8"/>
    <property type="match status" value="1"/>
</dbReference>
<keyword evidence="3" id="KW-0106">Calcium</keyword>
<dbReference type="InterPro" id="IPR018247">
    <property type="entry name" value="EF_Hand_1_Ca_BS"/>
</dbReference>
<evidence type="ECO:0000256" key="1">
    <source>
        <dbReference type="ARBA" id="ARBA00004141"/>
    </source>
</evidence>
<proteinExistence type="predicted"/>
<dbReference type="Pfam" id="PF13499">
    <property type="entry name" value="EF-hand_7"/>
    <property type="match status" value="1"/>
</dbReference>
<dbReference type="SMART" id="SM00054">
    <property type="entry name" value="EFh"/>
    <property type="match status" value="3"/>
</dbReference>
<evidence type="ECO:0000256" key="4">
    <source>
        <dbReference type="ARBA" id="ARBA00022989"/>
    </source>
</evidence>
<comment type="subcellular location">
    <subcellularLocation>
        <location evidence="1">Membrane</location>
        <topology evidence="1">Multi-pass membrane protein</topology>
    </subcellularLocation>
</comment>
<accession>A0A7R8W7X1</accession>
<dbReference type="PRINTS" id="PR00450">
    <property type="entry name" value="RECOVERIN"/>
</dbReference>
<dbReference type="PANTHER" id="PTHR13439">
    <property type="entry name" value="CT120 PROTEIN"/>
    <property type="match status" value="1"/>
</dbReference>
<evidence type="ECO:0000256" key="3">
    <source>
        <dbReference type="ARBA" id="ARBA00022837"/>
    </source>
</evidence>
<dbReference type="PROSITE" id="PS50922">
    <property type="entry name" value="TLC"/>
    <property type="match status" value="1"/>
</dbReference>
<dbReference type="InterPro" id="IPR006634">
    <property type="entry name" value="TLC-dom"/>
</dbReference>
<gene>
    <name evidence="6" type="ORF">CTOB1V02_LOCUS2022</name>
</gene>
<dbReference type="EMBL" id="OB660299">
    <property type="protein sequence ID" value="CAD7224052.1"/>
    <property type="molecule type" value="Genomic_DNA"/>
</dbReference>
<protein>
    <submittedName>
        <fullName evidence="6">Uncharacterized protein</fullName>
    </submittedName>
</protein>
<dbReference type="AlphaFoldDB" id="A0A7R8W7X1"/>
<name>A0A7R8W7X1_9CRUS</name>
<evidence type="ECO:0000313" key="6">
    <source>
        <dbReference type="EMBL" id="CAD7224052.1"/>
    </source>
</evidence>
<dbReference type="SUPFAM" id="SSF47473">
    <property type="entry name" value="EF-hand"/>
    <property type="match status" value="1"/>
</dbReference>
<sequence length="476" mass="53705">MTELSSLFTLFESLCTHSVDGDSKPAADLNPSKNVFSPHVYDLTLDLPGMRSFLHNTFDITQEVMLDRIFRVLCRPNDHVLGISEFINMMDIFLRGKLPEKIKYCFSVYDVNGDGIISKEEMLHFLKDSLLGLSTADEEADEGAKDLVDIASKLLDKDGDGKVSFEDYSQASTIQPLLLEILGSVLPDEKVRESFLATFAESVTLVMESLAPDSSHSLCAVSLVTVGAAFFACSRAVMTRVTPTSAKSTTRQAWRWGNIANSTFHATLMGIFSLVFIVLFPQTLQDPIHFFNFWEYFLVNFSIGYFLVDSYDMFVYYKNRTSWELLLHHTFIVLCFGLAVVSRKYVGYAIIALVCEVNSIFLHIRQLLLLQGFHKKSFIYRINSAANFGTYGLFRLCTLVWMVRWLSDNAHTIPWGPLILGSLGLTTILVMNVILLLRLLRSDFRLWTETMLSSANRILLEDDSAELSALGKNRAD</sequence>
<dbReference type="GO" id="GO:0055091">
    <property type="term" value="P:phospholipid homeostasis"/>
    <property type="evidence" value="ECO:0007669"/>
    <property type="project" value="TreeGrafter"/>
</dbReference>
<dbReference type="GO" id="GO:0005509">
    <property type="term" value="F:calcium ion binding"/>
    <property type="evidence" value="ECO:0007669"/>
    <property type="project" value="InterPro"/>
</dbReference>
<dbReference type="InterPro" id="IPR002048">
    <property type="entry name" value="EF_hand_dom"/>
</dbReference>
<dbReference type="CDD" id="cd00051">
    <property type="entry name" value="EFh"/>
    <property type="match status" value="2"/>
</dbReference>
<keyword evidence="4" id="KW-1133">Transmembrane helix</keyword>
<dbReference type="GO" id="GO:0097035">
    <property type="term" value="P:regulation of membrane lipid distribution"/>
    <property type="evidence" value="ECO:0007669"/>
    <property type="project" value="TreeGrafter"/>
</dbReference>
<dbReference type="InterPro" id="IPR050846">
    <property type="entry name" value="TLCD"/>
</dbReference>
<dbReference type="OrthoDB" id="10266980at2759"/>
<dbReference type="GO" id="GO:0071709">
    <property type="term" value="P:membrane assembly"/>
    <property type="evidence" value="ECO:0007669"/>
    <property type="project" value="TreeGrafter"/>
</dbReference>
<evidence type="ECO:0000256" key="2">
    <source>
        <dbReference type="ARBA" id="ARBA00022692"/>
    </source>
</evidence>
<evidence type="ECO:0000256" key="5">
    <source>
        <dbReference type="ARBA" id="ARBA00023136"/>
    </source>
</evidence>
<keyword evidence="5" id="KW-0472">Membrane</keyword>